<dbReference type="InterPro" id="IPR013325">
    <property type="entry name" value="RNA_pol_sigma_r2"/>
</dbReference>
<keyword evidence="2" id="KW-0805">Transcription regulation</keyword>
<dbReference type="EMBL" id="SMDR01000003">
    <property type="protein sequence ID" value="TNJ33134.1"/>
    <property type="molecule type" value="Genomic_DNA"/>
</dbReference>
<dbReference type="InterPro" id="IPR039425">
    <property type="entry name" value="RNA_pol_sigma-70-like"/>
</dbReference>
<dbReference type="SUPFAM" id="SSF88946">
    <property type="entry name" value="Sigma2 domain of RNA polymerase sigma factors"/>
    <property type="match status" value="1"/>
</dbReference>
<dbReference type="PANTHER" id="PTHR43133">
    <property type="entry name" value="RNA POLYMERASE ECF-TYPE SIGMA FACTO"/>
    <property type="match status" value="1"/>
</dbReference>
<keyword evidence="8" id="KW-1185">Reference proteome</keyword>
<evidence type="ECO:0000259" key="6">
    <source>
        <dbReference type="Pfam" id="PF22029"/>
    </source>
</evidence>
<feature type="domain" description="PhyR sigma2" evidence="6">
    <location>
        <begin position="16"/>
        <end position="67"/>
    </location>
</feature>
<dbReference type="Pfam" id="PF22029">
    <property type="entry name" value="PhyR_sigma2"/>
    <property type="match status" value="1"/>
</dbReference>
<dbReference type="Proteomes" id="UP000305760">
    <property type="component" value="Unassembled WGS sequence"/>
</dbReference>
<proteinExistence type="inferred from homology"/>
<evidence type="ECO:0000259" key="5">
    <source>
        <dbReference type="Pfam" id="PF08281"/>
    </source>
</evidence>
<comment type="similarity">
    <text evidence="1">Belongs to the sigma-70 factor family. ECF subfamily.</text>
</comment>
<dbReference type="InterPro" id="IPR013249">
    <property type="entry name" value="RNA_pol_sigma70_r4_t2"/>
</dbReference>
<keyword evidence="3" id="KW-0731">Sigma factor</keyword>
<evidence type="ECO:0000256" key="2">
    <source>
        <dbReference type="ARBA" id="ARBA00023015"/>
    </source>
</evidence>
<dbReference type="Gene3D" id="1.10.10.10">
    <property type="entry name" value="Winged helix-like DNA-binding domain superfamily/Winged helix DNA-binding domain"/>
    <property type="match status" value="1"/>
</dbReference>
<comment type="caution">
    <text evidence="7">The sequence shown here is derived from an EMBL/GenBank/DDBJ whole genome shotgun (WGS) entry which is preliminary data.</text>
</comment>
<dbReference type="GO" id="GO:0006352">
    <property type="term" value="P:DNA-templated transcription initiation"/>
    <property type="evidence" value="ECO:0007669"/>
    <property type="project" value="InterPro"/>
</dbReference>
<evidence type="ECO:0000256" key="4">
    <source>
        <dbReference type="ARBA" id="ARBA00023163"/>
    </source>
</evidence>
<evidence type="ECO:0000256" key="1">
    <source>
        <dbReference type="ARBA" id="ARBA00010641"/>
    </source>
</evidence>
<dbReference type="NCBIfam" id="TIGR02937">
    <property type="entry name" value="sigma70-ECF"/>
    <property type="match status" value="1"/>
</dbReference>
<dbReference type="Pfam" id="PF08281">
    <property type="entry name" value="Sigma70_r4_2"/>
    <property type="match status" value="1"/>
</dbReference>
<dbReference type="AlphaFoldDB" id="A0A5C4RQ88"/>
<evidence type="ECO:0000313" key="7">
    <source>
        <dbReference type="EMBL" id="TNJ33134.1"/>
    </source>
</evidence>
<dbReference type="OrthoDB" id="9797134at2"/>
<dbReference type="CDD" id="cd06171">
    <property type="entry name" value="Sigma70_r4"/>
    <property type="match status" value="1"/>
</dbReference>
<reference evidence="7 8" key="1">
    <citation type="submission" date="2019-03" db="EMBL/GenBank/DDBJ databases">
        <title>Arenimonas daejeonensis sp. nov., isolated from compost.</title>
        <authorList>
            <person name="Jeon C.O."/>
        </authorList>
    </citation>
    <scope>NUCLEOTIDE SEQUENCE [LARGE SCALE GENOMIC DNA]</scope>
    <source>
        <strain evidence="7 8">R29</strain>
    </source>
</reference>
<dbReference type="Gene3D" id="1.10.1740.10">
    <property type="match status" value="1"/>
</dbReference>
<protein>
    <submittedName>
        <fullName evidence="7">RNA polymerase sigma factor</fullName>
    </submittedName>
</protein>
<dbReference type="InterPro" id="IPR013324">
    <property type="entry name" value="RNA_pol_sigma_r3/r4-like"/>
</dbReference>
<dbReference type="SUPFAM" id="SSF88659">
    <property type="entry name" value="Sigma3 and sigma4 domains of RNA polymerase sigma factors"/>
    <property type="match status" value="1"/>
</dbReference>
<evidence type="ECO:0000256" key="3">
    <source>
        <dbReference type="ARBA" id="ARBA00023082"/>
    </source>
</evidence>
<accession>A0A5C4RQ88</accession>
<dbReference type="InterPro" id="IPR014284">
    <property type="entry name" value="RNA_pol_sigma-70_dom"/>
</dbReference>
<organism evidence="7 8">
    <name type="scientific">Arenimonas terrae</name>
    <dbReference type="NCBI Taxonomy" id="2546226"/>
    <lineage>
        <taxon>Bacteria</taxon>
        <taxon>Pseudomonadati</taxon>
        <taxon>Pseudomonadota</taxon>
        <taxon>Gammaproteobacteria</taxon>
        <taxon>Lysobacterales</taxon>
        <taxon>Lysobacteraceae</taxon>
        <taxon>Arenimonas</taxon>
    </lineage>
</organism>
<gene>
    <name evidence="7" type="ORF">E1B00_12585</name>
</gene>
<evidence type="ECO:0000313" key="8">
    <source>
        <dbReference type="Proteomes" id="UP000305760"/>
    </source>
</evidence>
<name>A0A5C4RQ88_9GAMM</name>
<dbReference type="GO" id="GO:0016987">
    <property type="term" value="F:sigma factor activity"/>
    <property type="evidence" value="ECO:0007669"/>
    <property type="project" value="UniProtKB-KW"/>
</dbReference>
<feature type="domain" description="RNA polymerase sigma factor 70 region 4 type 2" evidence="5">
    <location>
        <begin position="109"/>
        <end position="158"/>
    </location>
</feature>
<dbReference type="GO" id="GO:0003677">
    <property type="term" value="F:DNA binding"/>
    <property type="evidence" value="ECO:0007669"/>
    <property type="project" value="InterPro"/>
</dbReference>
<sequence>MATTEPLPLDDEALRELIPRLRRFARSLVSDPAAADDLVQATLERALTHGGQRRKHDALQSWLFAILYRQFVDEHRRAARWRRIAGLVAPDDEAGAPTPDQVFDARSALAKLARLPSEQRALLMLVSVEGLAYGEVAQVLGIPIGTVMSRLSRSRQALRRLDAAGLPPPSLRILR</sequence>
<dbReference type="RefSeq" id="WP_139449310.1">
    <property type="nucleotide sequence ID" value="NZ_SMDR01000003.1"/>
</dbReference>
<dbReference type="InterPro" id="IPR053866">
    <property type="entry name" value="PhyR_sigma2"/>
</dbReference>
<dbReference type="InterPro" id="IPR036388">
    <property type="entry name" value="WH-like_DNA-bd_sf"/>
</dbReference>
<dbReference type="PANTHER" id="PTHR43133:SF25">
    <property type="entry name" value="RNA POLYMERASE SIGMA FACTOR RFAY-RELATED"/>
    <property type="match status" value="1"/>
</dbReference>
<keyword evidence="4" id="KW-0804">Transcription</keyword>